<gene>
    <name evidence="1" type="ORF">CHR53_07395</name>
</gene>
<dbReference type="AlphaFoldDB" id="A0A3Q9QR01"/>
<accession>A0A3Q9QR01</accession>
<organism evidence="1 2">
    <name type="scientific">Neobacillus mesonae</name>
    <dbReference type="NCBI Taxonomy" id="1193713"/>
    <lineage>
        <taxon>Bacteria</taxon>
        <taxon>Bacillati</taxon>
        <taxon>Bacillota</taxon>
        <taxon>Bacilli</taxon>
        <taxon>Bacillales</taxon>
        <taxon>Bacillaceae</taxon>
        <taxon>Neobacillus</taxon>
    </lineage>
</organism>
<protein>
    <recommendedName>
        <fullName evidence="3">Antitoxin</fullName>
    </recommendedName>
</protein>
<evidence type="ECO:0000313" key="1">
    <source>
        <dbReference type="EMBL" id="AZU61092.1"/>
    </source>
</evidence>
<dbReference type="KEGG" id="nmk:CHR53_07395"/>
<evidence type="ECO:0000313" key="2">
    <source>
        <dbReference type="Proteomes" id="UP000282892"/>
    </source>
</evidence>
<dbReference type="EMBL" id="CP022572">
    <property type="protein sequence ID" value="AZU61092.1"/>
    <property type="molecule type" value="Genomic_DNA"/>
</dbReference>
<sequence>MRKIQPVSFSLSDQFEEALYKHAIKNGPFSKYIKRLIQRDMERGIRITPTKKAPAQPNVIHGSTNALNGFVLKS</sequence>
<dbReference type="OrthoDB" id="2879907at2"/>
<keyword evidence="2" id="KW-1185">Reference proteome</keyword>
<reference evidence="1 2" key="1">
    <citation type="submission" date="2017-07" db="EMBL/GenBank/DDBJ databases">
        <title>The complete genome sequence of Bacillus mesonae strain H20-5, an efficient strain improving plant abiotic stress resistance.</title>
        <authorList>
            <person name="Kim S.Y."/>
            <person name="Song H."/>
            <person name="Sang M.K."/>
            <person name="Weon H.-Y."/>
            <person name="Song J."/>
        </authorList>
    </citation>
    <scope>NUCLEOTIDE SEQUENCE [LARGE SCALE GENOMIC DNA]</scope>
    <source>
        <strain evidence="1 2">H20-5</strain>
    </source>
</reference>
<evidence type="ECO:0008006" key="3">
    <source>
        <dbReference type="Google" id="ProtNLM"/>
    </source>
</evidence>
<name>A0A3Q9QR01_9BACI</name>
<dbReference type="Proteomes" id="UP000282892">
    <property type="component" value="Chromosome"/>
</dbReference>
<dbReference type="RefSeq" id="WP_127485959.1">
    <property type="nucleotide sequence ID" value="NZ_CP022572.1"/>
</dbReference>
<proteinExistence type="predicted"/>